<keyword evidence="1" id="KW-0812">Transmembrane</keyword>
<evidence type="ECO:0000313" key="4">
    <source>
        <dbReference type="Proteomes" id="UP000515679"/>
    </source>
</evidence>
<keyword evidence="1" id="KW-0472">Membrane</keyword>
<evidence type="ECO:0000259" key="2">
    <source>
        <dbReference type="Pfam" id="PF19701"/>
    </source>
</evidence>
<name>A0A7G5C5R2_9BACL</name>
<dbReference type="InterPro" id="IPR045679">
    <property type="entry name" value="DUF6199"/>
</dbReference>
<feature type="transmembrane region" description="Helical" evidence="1">
    <location>
        <begin position="196"/>
        <end position="218"/>
    </location>
</feature>
<gene>
    <name evidence="3" type="ORF">FPL14_27775</name>
</gene>
<accession>A0A7G5C5R2</accession>
<dbReference type="EMBL" id="CP041969">
    <property type="protein sequence ID" value="QMV44546.1"/>
    <property type="molecule type" value="Genomic_DNA"/>
</dbReference>
<dbReference type="RefSeq" id="WP_182300791.1">
    <property type="nucleotide sequence ID" value="NZ_CP041969.1"/>
</dbReference>
<dbReference type="AlphaFoldDB" id="A0A7G5C5R2"/>
<keyword evidence="4" id="KW-1185">Reference proteome</keyword>
<feature type="domain" description="DUF6199" evidence="2">
    <location>
        <begin position="159"/>
        <end position="217"/>
    </location>
</feature>
<dbReference type="Proteomes" id="UP000515679">
    <property type="component" value="Chromosome"/>
</dbReference>
<evidence type="ECO:0000256" key="1">
    <source>
        <dbReference type="SAM" id="Phobius"/>
    </source>
</evidence>
<protein>
    <recommendedName>
        <fullName evidence="2">DUF6199 domain-containing protein</fullName>
    </recommendedName>
</protein>
<sequence>MVIVCLIIAATGIAFFARSYFSESVFYINQHRYKTHEEHGESIRYRSGAAPSVEVQIEIQNRKLIIDGQTYTISRSSNVQGTRFKILYPNGHQYEVDDHSGTLMSVDSSGEPLMESSFYVNGQRVIHEGEERFFPSSLVIAAYSEYHSKQGSPVLFGLSFLLLIYGWCGYRYLRFQKLMFILSLRWIWVRDPEPNVFYYFMCKVGGVIAMIGAVLLALKSL</sequence>
<keyword evidence="1" id="KW-1133">Transmembrane helix</keyword>
<reference evidence="3 4" key="1">
    <citation type="submission" date="2019-07" db="EMBL/GenBank/DDBJ databases">
        <authorList>
            <person name="Kim J.K."/>
            <person name="Cheong H.-M."/>
            <person name="Choi Y."/>
            <person name="Hwang K.J."/>
            <person name="Lee S."/>
            <person name="Choi C."/>
        </authorList>
    </citation>
    <scope>NUCLEOTIDE SEQUENCE [LARGE SCALE GENOMIC DNA]</scope>
    <source>
        <strain evidence="3 4">KS 22</strain>
    </source>
</reference>
<proteinExistence type="predicted"/>
<feature type="transmembrane region" description="Helical" evidence="1">
    <location>
        <begin position="154"/>
        <end position="175"/>
    </location>
</feature>
<organism evidence="3 4">
    <name type="scientific">Cohnella cholangitidis</name>
    <dbReference type="NCBI Taxonomy" id="2598458"/>
    <lineage>
        <taxon>Bacteria</taxon>
        <taxon>Bacillati</taxon>
        <taxon>Bacillota</taxon>
        <taxon>Bacilli</taxon>
        <taxon>Bacillales</taxon>
        <taxon>Paenibacillaceae</taxon>
        <taxon>Cohnella</taxon>
    </lineage>
</organism>
<dbReference type="KEGG" id="cchl:FPL14_27775"/>
<dbReference type="Pfam" id="PF19701">
    <property type="entry name" value="DUF6199"/>
    <property type="match status" value="1"/>
</dbReference>
<evidence type="ECO:0000313" key="3">
    <source>
        <dbReference type="EMBL" id="QMV44546.1"/>
    </source>
</evidence>